<keyword evidence="2" id="KW-1185">Reference proteome</keyword>
<comment type="caution">
    <text evidence="1">The sequence shown here is derived from an EMBL/GenBank/DDBJ whole genome shotgun (WGS) entry which is preliminary data.</text>
</comment>
<dbReference type="InterPro" id="IPR043777">
    <property type="entry name" value="DUF5719"/>
</dbReference>
<dbReference type="Pfam" id="PF18986">
    <property type="entry name" value="DUF5719"/>
    <property type="match status" value="1"/>
</dbReference>
<dbReference type="Proteomes" id="UP000280008">
    <property type="component" value="Unassembled WGS sequence"/>
</dbReference>
<protein>
    <recommendedName>
        <fullName evidence="3">Large extracellular alpha-helical protein</fullName>
    </recommendedName>
</protein>
<reference evidence="1 2" key="1">
    <citation type="submission" date="2018-10" db="EMBL/GenBank/DDBJ databases">
        <title>Sequencing the genomes of 1000 actinobacteria strains.</title>
        <authorList>
            <person name="Klenk H.-P."/>
        </authorList>
    </citation>
    <scope>NUCLEOTIDE SEQUENCE [LARGE SCALE GENOMIC DNA]</scope>
    <source>
        <strain evidence="1 2">DSM 17894</strain>
    </source>
</reference>
<accession>A0A495ID73</accession>
<dbReference type="EMBL" id="RBKS01000001">
    <property type="protein sequence ID" value="RKR73261.1"/>
    <property type="molecule type" value="Genomic_DNA"/>
</dbReference>
<evidence type="ECO:0008006" key="3">
    <source>
        <dbReference type="Google" id="ProtNLM"/>
    </source>
</evidence>
<name>A0A495ID73_9MICO</name>
<organism evidence="1 2">
    <name type="scientific">Frondihabitans australicus</name>
    <dbReference type="NCBI Taxonomy" id="386892"/>
    <lineage>
        <taxon>Bacteria</taxon>
        <taxon>Bacillati</taxon>
        <taxon>Actinomycetota</taxon>
        <taxon>Actinomycetes</taxon>
        <taxon>Micrococcales</taxon>
        <taxon>Microbacteriaceae</taxon>
        <taxon>Frondihabitans</taxon>
    </lineage>
</organism>
<evidence type="ECO:0000313" key="2">
    <source>
        <dbReference type="Proteomes" id="UP000280008"/>
    </source>
</evidence>
<gene>
    <name evidence="1" type="ORF">C8E83_0351</name>
</gene>
<sequence>MSSRTVLQASVRSLVGVVALAVGAGVIVAATVLPLPSLSETPAGRTVTPVALDQQRACPGSLLQLAGDSGASATTVTAVGSANTVTGAGDGATPTSATLAGADGASSSPLSVTAKASGTTVPQVAASQSESVAGADLRGFAAAPCAEPTSSTWLVGGSTDTGRTTLIVLVNPSDVNSTVDLTVAGENGKVDGPGLQGIVVAPRSQKVVPLSGFSTGLASPVVHVTSRGGQITATLQVGVVRTLEPGGADIVSASAAPAKEVVVPGIVIRDGSAVQQKAGDDGYADLKSVLRAYVPGTKNAQISVQLSTADGTGSTFTDTIEAGQVSDVSLDGLADGVYTATVKSSQPVVAGARTSSIASDGGIDLAWVGSAPAIHGSTLFTVAPGGVTKVALANPTGNAITATLQAVDSRGRASSRTITIGSGASKLATVSSGDTLTLTHADGLRAALTYSAAGQLAGYAIVSPQAVSTPVTVYP</sequence>
<proteinExistence type="predicted"/>
<dbReference type="RefSeq" id="WP_121368147.1">
    <property type="nucleotide sequence ID" value="NZ_RBKS01000001.1"/>
</dbReference>
<dbReference type="AlphaFoldDB" id="A0A495ID73"/>
<dbReference type="OrthoDB" id="3264966at2"/>
<evidence type="ECO:0000313" key="1">
    <source>
        <dbReference type="EMBL" id="RKR73261.1"/>
    </source>
</evidence>